<feature type="compositionally biased region" description="Basic and acidic residues" evidence="1">
    <location>
        <begin position="568"/>
        <end position="577"/>
    </location>
</feature>
<feature type="compositionally biased region" description="Acidic residues" evidence="1">
    <location>
        <begin position="578"/>
        <end position="587"/>
    </location>
</feature>
<comment type="caution">
    <text evidence="2">The sequence shown here is derived from an EMBL/GenBank/DDBJ whole genome shotgun (WGS) entry which is preliminary data.</text>
</comment>
<feature type="region of interest" description="Disordered" evidence="1">
    <location>
        <begin position="833"/>
        <end position="867"/>
    </location>
</feature>
<protein>
    <submittedName>
        <fullName evidence="2">Uncharacterized protein</fullName>
    </submittedName>
</protein>
<accession>A0ABQ5F6L9</accession>
<sequence length="867" mass="99604">MDSCKTAKEMWDRVECLMRGTIQNQVDRETRFTNEFDQFVAEPGESLVSVYILTQSFGIALQPEWLKYVTQVRLEKKLTVDSFDDLFDYLSQFEKLVNASRAKKLEKSHDPLALVVADLFTKALPKERFEYLVHRIVIIMAQRQQAADVHQDELCPPNKRYDIMDANKKVDLENVQCPSESKILMNIITNHPLRFSIAASASVPWIYMAQFWHTLREDGSKYRLKFMLDRKELTFTLDDFRTIFHLPQANDNNHASFVPPPSFSDMVPFYKQVLGFSMELKTVSNFKIPGLLQPWQTLCKIFSKCLTTRVTGWDQPPLQIMQMLYCFVNNIHVDYAELMWEGIYYSLHHPATSIPYPRFTKIIISHYMTIFPDISRRARDAYHNLQDDDIMKNIFNSGRNKNKVGMRIPPWMITEEMKLTEHYKMYAEVFGLDVPLIQSQPTKSTQGTHRTLSAPRSSNPAIETAESSVPKRSTVIRFRLPSRQSARLTPPAPVPTAEKADEMILQDMIQVSLAEQKSRKEQEARENVALVAQHLAAEDIEKLVEESENDDDSSPTRHDATSIPGTRIEPRSDKESPEVEIDQEKEEETTKDMEVEPNIVIPVNVDDEEDEITDEVFELRRRAKGKNVEESRISPIPSPTRSPRNLSTLVSSDTEKLQELTGRCGYLFTHLKKRFMPQTSSDQLADNLHDVMMDTLPSLVKEKVTTQVKKEVPGQVRDQVPIYLAEGLILERKTTKEEMERSISKAILQERRRMQAHISSQIQNVINNAIPSLVDASVRNYMSGHILHVHPAQVQSSSVLEQQHQLYLAMKADPLLQQQDIAICAKRQKTSEYETYVSRESSSGQVNVEEPGPSTSGNQEQDDEFDF</sequence>
<evidence type="ECO:0000313" key="2">
    <source>
        <dbReference type="EMBL" id="GJT58704.1"/>
    </source>
</evidence>
<feature type="region of interest" description="Disordered" evidence="1">
    <location>
        <begin position="544"/>
        <end position="591"/>
    </location>
</feature>
<organism evidence="2 3">
    <name type="scientific">Tanacetum coccineum</name>
    <dbReference type="NCBI Taxonomy" id="301880"/>
    <lineage>
        <taxon>Eukaryota</taxon>
        <taxon>Viridiplantae</taxon>
        <taxon>Streptophyta</taxon>
        <taxon>Embryophyta</taxon>
        <taxon>Tracheophyta</taxon>
        <taxon>Spermatophyta</taxon>
        <taxon>Magnoliopsida</taxon>
        <taxon>eudicotyledons</taxon>
        <taxon>Gunneridae</taxon>
        <taxon>Pentapetalae</taxon>
        <taxon>asterids</taxon>
        <taxon>campanulids</taxon>
        <taxon>Asterales</taxon>
        <taxon>Asteraceae</taxon>
        <taxon>Asteroideae</taxon>
        <taxon>Anthemideae</taxon>
        <taxon>Anthemidinae</taxon>
        <taxon>Tanacetum</taxon>
    </lineage>
</organism>
<proteinExistence type="predicted"/>
<evidence type="ECO:0000313" key="3">
    <source>
        <dbReference type="Proteomes" id="UP001151760"/>
    </source>
</evidence>
<gene>
    <name evidence="2" type="ORF">Tco_1002237</name>
</gene>
<reference evidence="2" key="2">
    <citation type="submission" date="2022-01" db="EMBL/GenBank/DDBJ databases">
        <authorList>
            <person name="Yamashiro T."/>
            <person name="Shiraishi A."/>
            <person name="Satake H."/>
            <person name="Nakayama K."/>
        </authorList>
    </citation>
    <scope>NUCLEOTIDE SEQUENCE</scope>
</reference>
<feature type="region of interest" description="Disordered" evidence="1">
    <location>
        <begin position="440"/>
        <end position="470"/>
    </location>
</feature>
<dbReference type="Proteomes" id="UP001151760">
    <property type="component" value="Unassembled WGS sequence"/>
</dbReference>
<feature type="region of interest" description="Disordered" evidence="1">
    <location>
        <begin position="627"/>
        <end position="653"/>
    </location>
</feature>
<dbReference type="EMBL" id="BQNB010017041">
    <property type="protein sequence ID" value="GJT58704.1"/>
    <property type="molecule type" value="Genomic_DNA"/>
</dbReference>
<name>A0ABQ5F6L9_9ASTR</name>
<evidence type="ECO:0000256" key="1">
    <source>
        <dbReference type="SAM" id="MobiDB-lite"/>
    </source>
</evidence>
<reference evidence="2" key="1">
    <citation type="journal article" date="2022" name="Int. J. Mol. Sci.">
        <title>Draft Genome of Tanacetum Coccineum: Genomic Comparison of Closely Related Tanacetum-Family Plants.</title>
        <authorList>
            <person name="Yamashiro T."/>
            <person name="Shiraishi A."/>
            <person name="Nakayama K."/>
            <person name="Satake H."/>
        </authorList>
    </citation>
    <scope>NUCLEOTIDE SEQUENCE</scope>
</reference>
<keyword evidence="3" id="KW-1185">Reference proteome</keyword>
<feature type="compositionally biased region" description="Low complexity" evidence="1">
    <location>
        <begin position="633"/>
        <end position="644"/>
    </location>
</feature>